<protein>
    <submittedName>
        <fullName evidence="4">SDR family oxidoreductase</fullName>
    </submittedName>
</protein>
<evidence type="ECO:0000313" key="5">
    <source>
        <dbReference type="Proteomes" id="UP000312102"/>
    </source>
</evidence>
<dbReference type="RefSeq" id="WP_139883855.1">
    <property type="nucleotide sequence ID" value="NZ_CP040986.1"/>
</dbReference>
<evidence type="ECO:0000256" key="1">
    <source>
        <dbReference type="ARBA" id="ARBA00006484"/>
    </source>
</evidence>
<keyword evidence="5" id="KW-1185">Reference proteome</keyword>
<dbReference type="PRINTS" id="PR00080">
    <property type="entry name" value="SDRFAMILY"/>
</dbReference>
<dbReference type="PANTHER" id="PTHR42901">
    <property type="entry name" value="ALCOHOL DEHYDROGENASE"/>
    <property type="match status" value="1"/>
</dbReference>
<keyword evidence="2" id="KW-0560">Oxidoreductase</keyword>
<dbReference type="InterPro" id="IPR036291">
    <property type="entry name" value="NAD(P)-bd_dom_sf"/>
</dbReference>
<dbReference type="KEGG" id="mrk:FIT61_06490"/>
<reference evidence="4 5" key="1">
    <citation type="journal article" date="2019" name="ISME J.">
        <title>Evolution in action: habitat transition from sediment to the pelagial leads to genome streamlining in Methylophilaceae.</title>
        <authorList>
            <person name="Salcher M."/>
            <person name="Schaefle D."/>
            <person name="Kaspar M."/>
            <person name="Neuenschwander S.M."/>
            <person name="Ghai R."/>
        </authorList>
    </citation>
    <scope>NUCLEOTIDE SEQUENCE [LARGE SCALE GENOMIC DNA]</scope>
    <source>
        <strain evidence="4 5">MMS-RI-1</strain>
    </source>
</reference>
<evidence type="ECO:0000256" key="3">
    <source>
        <dbReference type="RuleBase" id="RU000363"/>
    </source>
</evidence>
<evidence type="ECO:0000256" key="2">
    <source>
        <dbReference type="ARBA" id="ARBA00023002"/>
    </source>
</evidence>
<proteinExistence type="inferred from homology"/>
<organism evidence="4 5">
    <name type="scientific">Candidatus Methylopumilus rimovensis</name>
    <dbReference type="NCBI Taxonomy" id="2588535"/>
    <lineage>
        <taxon>Bacteria</taxon>
        <taxon>Pseudomonadati</taxon>
        <taxon>Pseudomonadota</taxon>
        <taxon>Betaproteobacteria</taxon>
        <taxon>Nitrosomonadales</taxon>
        <taxon>Methylophilaceae</taxon>
        <taxon>Candidatus Methylopumilus</taxon>
    </lineage>
</organism>
<gene>
    <name evidence="4" type="ORF">FIT61_06490</name>
</gene>
<dbReference type="Pfam" id="PF00106">
    <property type="entry name" value="adh_short"/>
    <property type="match status" value="1"/>
</dbReference>
<dbReference type="PANTHER" id="PTHR42901:SF1">
    <property type="entry name" value="ALCOHOL DEHYDROGENASE"/>
    <property type="match status" value="1"/>
</dbReference>
<dbReference type="PRINTS" id="PR00081">
    <property type="entry name" value="GDHRDH"/>
</dbReference>
<dbReference type="InterPro" id="IPR002347">
    <property type="entry name" value="SDR_fam"/>
</dbReference>
<dbReference type="Proteomes" id="UP000312102">
    <property type="component" value="Chromosome"/>
</dbReference>
<evidence type="ECO:0000313" key="4">
    <source>
        <dbReference type="EMBL" id="QDD14067.1"/>
    </source>
</evidence>
<accession>A0AAE6FTR3</accession>
<dbReference type="GO" id="GO:0016491">
    <property type="term" value="F:oxidoreductase activity"/>
    <property type="evidence" value="ECO:0007669"/>
    <property type="project" value="UniProtKB-KW"/>
</dbReference>
<sequence>MSQKYKVVITGATGGIGKEIVKRLDKKAELIILVGIIKEPLNNLKKELQTKRIFIVEGDINKLNVREQIKILAQREGGINLLINNAGIGDYFMFEEQDPNLVADILDINLKAPMLLTQSLLPLLKNEPKAEIINTGSIFGYIGYPAFTAYCASKFGLRGFTQALKRELSDTNVNVRYFAPRATKTCFNSNNISEMNLKLGNAMDSPEKVADKFMIFLTNNNYQKKIGLKESFFVFINKIFPKLTDIAIGKQLPVIKQYLNK</sequence>
<comment type="similarity">
    <text evidence="1 3">Belongs to the short-chain dehydrogenases/reductases (SDR) family.</text>
</comment>
<dbReference type="Gene3D" id="3.40.50.720">
    <property type="entry name" value="NAD(P)-binding Rossmann-like Domain"/>
    <property type="match status" value="1"/>
</dbReference>
<dbReference type="NCBIfam" id="NF006565">
    <property type="entry name" value="PRK09072.1"/>
    <property type="match status" value="1"/>
</dbReference>
<name>A0AAE6FTR3_9PROT</name>
<dbReference type="EMBL" id="CP040986">
    <property type="protein sequence ID" value="QDD14067.1"/>
    <property type="molecule type" value="Genomic_DNA"/>
</dbReference>
<dbReference type="SUPFAM" id="SSF51735">
    <property type="entry name" value="NAD(P)-binding Rossmann-fold domains"/>
    <property type="match status" value="1"/>
</dbReference>
<dbReference type="AlphaFoldDB" id="A0AAE6FTR3"/>